<feature type="compositionally biased region" description="Low complexity" evidence="1">
    <location>
        <begin position="162"/>
        <end position="178"/>
    </location>
</feature>
<dbReference type="EMBL" id="ML210176">
    <property type="protein sequence ID" value="TFK26300.1"/>
    <property type="molecule type" value="Genomic_DNA"/>
</dbReference>
<evidence type="ECO:0000313" key="3">
    <source>
        <dbReference type="EMBL" id="TFK26300.1"/>
    </source>
</evidence>
<sequence length="218" mass="21591">MFFRCTAAALLVSAVSAATLVARQGDILSEVPEQCQSQCQEYIGIATPCAANAIETGLDVDLEQFFTCVCTPELSSALNSCFDCLIPIAEAGELPGASRELLEASALEWETLCNGADDGSSGEPSGGSDPSEDSSSSTTTPVPIVSADASGGSGGIIRPSESGGNNTPSPSPSPSNSTGGNGGNNALGNEGDSGALATGGSLYIVLGSVAAALGAFLF</sequence>
<keyword evidence="2" id="KW-0732">Signal</keyword>
<name>A0A5C3L0U5_COPMA</name>
<dbReference type="AlphaFoldDB" id="A0A5C3L0U5"/>
<gene>
    <name evidence="3" type="ORF">FA15DRAFT_693240</name>
</gene>
<feature type="region of interest" description="Disordered" evidence="1">
    <location>
        <begin position="113"/>
        <end position="191"/>
    </location>
</feature>
<protein>
    <recommendedName>
        <fullName evidence="5">Extracellular membrane protein CFEM domain-containing protein</fullName>
    </recommendedName>
</protein>
<organism evidence="3 4">
    <name type="scientific">Coprinopsis marcescibilis</name>
    <name type="common">Agaric fungus</name>
    <name type="synonym">Psathyrella marcescibilis</name>
    <dbReference type="NCBI Taxonomy" id="230819"/>
    <lineage>
        <taxon>Eukaryota</taxon>
        <taxon>Fungi</taxon>
        <taxon>Dikarya</taxon>
        <taxon>Basidiomycota</taxon>
        <taxon>Agaricomycotina</taxon>
        <taxon>Agaricomycetes</taxon>
        <taxon>Agaricomycetidae</taxon>
        <taxon>Agaricales</taxon>
        <taxon>Agaricineae</taxon>
        <taxon>Psathyrellaceae</taxon>
        <taxon>Coprinopsis</taxon>
    </lineage>
</organism>
<dbReference type="Proteomes" id="UP000307440">
    <property type="component" value="Unassembled WGS sequence"/>
</dbReference>
<feature type="signal peptide" evidence="2">
    <location>
        <begin position="1"/>
        <end position="17"/>
    </location>
</feature>
<evidence type="ECO:0000256" key="2">
    <source>
        <dbReference type="SAM" id="SignalP"/>
    </source>
</evidence>
<evidence type="ECO:0000313" key="4">
    <source>
        <dbReference type="Proteomes" id="UP000307440"/>
    </source>
</evidence>
<proteinExistence type="predicted"/>
<evidence type="ECO:0008006" key="5">
    <source>
        <dbReference type="Google" id="ProtNLM"/>
    </source>
</evidence>
<feature type="compositionally biased region" description="Low complexity" evidence="1">
    <location>
        <begin position="117"/>
        <end position="137"/>
    </location>
</feature>
<keyword evidence="4" id="KW-1185">Reference proteome</keyword>
<feature type="chain" id="PRO_5022742032" description="Extracellular membrane protein CFEM domain-containing protein" evidence="2">
    <location>
        <begin position="18"/>
        <end position="218"/>
    </location>
</feature>
<reference evidence="3 4" key="1">
    <citation type="journal article" date="2019" name="Nat. Ecol. Evol.">
        <title>Megaphylogeny resolves global patterns of mushroom evolution.</title>
        <authorList>
            <person name="Varga T."/>
            <person name="Krizsan K."/>
            <person name="Foldi C."/>
            <person name="Dima B."/>
            <person name="Sanchez-Garcia M."/>
            <person name="Sanchez-Ramirez S."/>
            <person name="Szollosi G.J."/>
            <person name="Szarkandi J.G."/>
            <person name="Papp V."/>
            <person name="Albert L."/>
            <person name="Andreopoulos W."/>
            <person name="Angelini C."/>
            <person name="Antonin V."/>
            <person name="Barry K.W."/>
            <person name="Bougher N.L."/>
            <person name="Buchanan P."/>
            <person name="Buyck B."/>
            <person name="Bense V."/>
            <person name="Catcheside P."/>
            <person name="Chovatia M."/>
            <person name="Cooper J."/>
            <person name="Damon W."/>
            <person name="Desjardin D."/>
            <person name="Finy P."/>
            <person name="Geml J."/>
            <person name="Haridas S."/>
            <person name="Hughes K."/>
            <person name="Justo A."/>
            <person name="Karasinski D."/>
            <person name="Kautmanova I."/>
            <person name="Kiss B."/>
            <person name="Kocsube S."/>
            <person name="Kotiranta H."/>
            <person name="LaButti K.M."/>
            <person name="Lechner B.E."/>
            <person name="Liimatainen K."/>
            <person name="Lipzen A."/>
            <person name="Lukacs Z."/>
            <person name="Mihaltcheva S."/>
            <person name="Morgado L.N."/>
            <person name="Niskanen T."/>
            <person name="Noordeloos M.E."/>
            <person name="Ohm R.A."/>
            <person name="Ortiz-Santana B."/>
            <person name="Ovrebo C."/>
            <person name="Racz N."/>
            <person name="Riley R."/>
            <person name="Savchenko A."/>
            <person name="Shiryaev A."/>
            <person name="Soop K."/>
            <person name="Spirin V."/>
            <person name="Szebenyi C."/>
            <person name="Tomsovsky M."/>
            <person name="Tulloss R.E."/>
            <person name="Uehling J."/>
            <person name="Grigoriev I.V."/>
            <person name="Vagvolgyi C."/>
            <person name="Papp T."/>
            <person name="Martin F.M."/>
            <person name="Miettinen O."/>
            <person name="Hibbett D.S."/>
            <person name="Nagy L.G."/>
        </authorList>
    </citation>
    <scope>NUCLEOTIDE SEQUENCE [LARGE SCALE GENOMIC DNA]</scope>
    <source>
        <strain evidence="3 4">CBS 121175</strain>
    </source>
</reference>
<evidence type="ECO:0000256" key="1">
    <source>
        <dbReference type="SAM" id="MobiDB-lite"/>
    </source>
</evidence>
<accession>A0A5C3L0U5</accession>